<keyword evidence="3" id="KW-1015">Disulfide bond</keyword>
<dbReference type="InterPro" id="IPR036179">
    <property type="entry name" value="Ig-like_dom_sf"/>
</dbReference>
<feature type="domain" description="Ig-like" evidence="8">
    <location>
        <begin position="136"/>
        <end position="216"/>
    </location>
</feature>
<feature type="transmembrane region" description="Helical" evidence="6">
    <location>
        <begin position="343"/>
        <end position="362"/>
    </location>
</feature>
<keyword evidence="6" id="KW-0812">Transmembrane</keyword>
<dbReference type="Proteomes" id="UP000507470">
    <property type="component" value="Unassembled WGS sequence"/>
</dbReference>
<evidence type="ECO:0000259" key="8">
    <source>
        <dbReference type="PROSITE" id="PS50835"/>
    </source>
</evidence>
<reference evidence="9 10" key="1">
    <citation type="submission" date="2020-06" db="EMBL/GenBank/DDBJ databases">
        <authorList>
            <person name="Li R."/>
            <person name="Bekaert M."/>
        </authorList>
    </citation>
    <scope>NUCLEOTIDE SEQUENCE [LARGE SCALE GENOMIC DNA]</scope>
    <source>
        <strain evidence="10">wild</strain>
    </source>
</reference>
<evidence type="ECO:0000256" key="3">
    <source>
        <dbReference type="ARBA" id="ARBA00023157"/>
    </source>
</evidence>
<evidence type="ECO:0000313" key="9">
    <source>
        <dbReference type="EMBL" id="CAC5400945.1"/>
    </source>
</evidence>
<keyword evidence="5" id="KW-0393">Immunoglobulin domain</keyword>
<name>A0A6J8CYN6_MYTCO</name>
<sequence length="427" mass="48558">MQAVFLLICFWKGAVIWAFDDYCNQTHKNKNEMTAIIGSTKILKCPVGKQVNLFAWEKFNVNDTIVAEGTKINPDYQRLNKFAIDRRQKEYNLIISNISTADGGKYCCEQTGFRCCVLLYVKEAPEVSVIQLDNGSLLCSATGFPDNISYLRWEHKSPERKHLRYLKGTENGILNFNTSDGKTGLDSTYSLDGIYICNVVNHMTKDGDTNFQTGFANVLFKGTPECLRETVGTDYTDGSVKLQVDVYSSSNVSYNWLDSEVELPVKQSPKHKVTITESQTMVEMYNHQVQLNSTNIILEISDVDQQDTRSYILEVSNNHGTSNCTVVLPKRRKGSRKVDKVKLAILSCGSAAIVLLIIAIVLKKIGKHRVSKKTQKRENMCYHRHEKQFNTYSMARMRNEVFEEVTLNRDERDKGKRFTICSVVQDV</sequence>
<comment type="subcellular location">
    <subcellularLocation>
        <location evidence="1">Membrane</location>
        <topology evidence="1">Single-pass type I membrane protein</topology>
    </subcellularLocation>
</comment>
<keyword evidence="10" id="KW-1185">Reference proteome</keyword>
<dbReference type="SUPFAM" id="SSF48726">
    <property type="entry name" value="Immunoglobulin"/>
    <property type="match status" value="2"/>
</dbReference>
<gene>
    <name evidence="9" type="ORF">MCOR_35087</name>
</gene>
<dbReference type="EMBL" id="CACVKT020006353">
    <property type="protein sequence ID" value="CAC5400945.1"/>
    <property type="molecule type" value="Genomic_DNA"/>
</dbReference>
<evidence type="ECO:0000256" key="6">
    <source>
        <dbReference type="SAM" id="Phobius"/>
    </source>
</evidence>
<dbReference type="InterPro" id="IPR003599">
    <property type="entry name" value="Ig_sub"/>
</dbReference>
<keyword evidence="6" id="KW-1133">Transmembrane helix</keyword>
<dbReference type="AlphaFoldDB" id="A0A6J8CYN6"/>
<evidence type="ECO:0000256" key="1">
    <source>
        <dbReference type="ARBA" id="ARBA00004479"/>
    </source>
</evidence>
<evidence type="ECO:0000256" key="2">
    <source>
        <dbReference type="ARBA" id="ARBA00023136"/>
    </source>
</evidence>
<proteinExistence type="predicted"/>
<dbReference type="OrthoDB" id="6143670at2759"/>
<dbReference type="InterPro" id="IPR013783">
    <property type="entry name" value="Ig-like_fold"/>
</dbReference>
<evidence type="ECO:0000313" key="10">
    <source>
        <dbReference type="Proteomes" id="UP000507470"/>
    </source>
</evidence>
<feature type="chain" id="PRO_5026889143" evidence="7">
    <location>
        <begin position="19"/>
        <end position="427"/>
    </location>
</feature>
<evidence type="ECO:0000256" key="5">
    <source>
        <dbReference type="ARBA" id="ARBA00023319"/>
    </source>
</evidence>
<accession>A0A6J8CYN6</accession>
<dbReference type="Gene3D" id="2.60.40.10">
    <property type="entry name" value="Immunoglobulins"/>
    <property type="match status" value="2"/>
</dbReference>
<organism evidence="9 10">
    <name type="scientific">Mytilus coruscus</name>
    <name type="common">Sea mussel</name>
    <dbReference type="NCBI Taxonomy" id="42192"/>
    <lineage>
        <taxon>Eukaryota</taxon>
        <taxon>Metazoa</taxon>
        <taxon>Spiralia</taxon>
        <taxon>Lophotrochozoa</taxon>
        <taxon>Mollusca</taxon>
        <taxon>Bivalvia</taxon>
        <taxon>Autobranchia</taxon>
        <taxon>Pteriomorphia</taxon>
        <taxon>Mytilida</taxon>
        <taxon>Mytiloidea</taxon>
        <taxon>Mytilidae</taxon>
        <taxon>Mytilinae</taxon>
        <taxon>Mytilus</taxon>
    </lineage>
</organism>
<protein>
    <submittedName>
        <fullName evidence="9">HMCN</fullName>
    </submittedName>
</protein>
<feature type="signal peptide" evidence="7">
    <location>
        <begin position="1"/>
        <end position="18"/>
    </location>
</feature>
<dbReference type="GO" id="GO:0016020">
    <property type="term" value="C:membrane"/>
    <property type="evidence" value="ECO:0007669"/>
    <property type="project" value="UniProtKB-SubCell"/>
</dbReference>
<keyword evidence="4" id="KW-0325">Glycoprotein</keyword>
<keyword evidence="7" id="KW-0732">Signal</keyword>
<dbReference type="PANTHER" id="PTHR11640">
    <property type="entry name" value="NEPHRIN"/>
    <property type="match status" value="1"/>
</dbReference>
<evidence type="ECO:0000256" key="7">
    <source>
        <dbReference type="SAM" id="SignalP"/>
    </source>
</evidence>
<evidence type="ECO:0000256" key="4">
    <source>
        <dbReference type="ARBA" id="ARBA00023180"/>
    </source>
</evidence>
<dbReference type="InterPro" id="IPR051275">
    <property type="entry name" value="Cell_adhesion_signaling"/>
</dbReference>
<dbReference type="InterPro" id="IPR007110">
    <property type="entry name" value="Ig-like_dom"/>
</dbReference>
<dbReference type="SMART" id="SM00409">
    <property type="entry name" value="IG"/>
    <property type="match status" value="2"/>
</dbReference>
<dbReference type="PROSITE" id="PS50835">
    <property type="entry name" value="IG_LIKE"/>
    <property type="match status" value="1"/>
</dbReference>
<keyword evidence="2 6" id="KW-0472">Membrane</keyword>